<dbReference type="Proteomes" id="UP000703295">
    <property type="component" value="Unassembled WGS sequence"/>
</dbReference>
<proteinExistence type="predicted"/>
<evidence type="ECO:0000256" key="1">
    <source>
        <dbReference type="ARBA" id="ARBA00023015"/>
    </source>
</evidence>
<dbReference type="PRINTS" id="PR00032">
    <property type="entry name" value="HTHARAC"/>
</dbReference>
<reference evidence="5 6" key="1">
    <citation type="journal article" date="2021" name="Sci. Rep.">
        <title>The distribution of antibiotic resistance genes in chicken gut microbiota commensals.</title>
        <authorList>
            <person name="Juricova H."/>
            <person name="Matiasovicova J."/>
            <person name="Kubasova T."/>
            <person name="Cejkova D."/>
            <person name="Rychlik I."/>
        </authorList>
    </citation>
    <scope>NUCLEOTIDE SEQUENCE [LARGE SCALE GENOMIC DNA]</scope>
    <source>
        <strain evidence="5 6">An801</strain>
    </source>
</reference>
<keyword evidence="2" id="KW-0238">DNA-binding</keyword>
<evidence type="ECO:0000256" key="3">
    <source>
        <dbReference type="ARBA" id="ARBA00023163"/>
    </source>
</evidence>
<dbReference type="PANTHER" id="PTHR46796">
    <property type="entry name" value="HTH-TYPE TRANSCRIPTIONAL ACTIVATOR RHAS-RELATED"/>
    <property type="match status" value="1"/>
</dbReference>
<dbReference type="Pfam" id="PF12833">
    <property type="entry name" value="HTH_18"/>
    <property type="match status" value="1"/>
</dbReference>
<feature type="domain" description="HTH araC/xylS-type" evidence="4">
    <location>
        <begin position="176"/>
        <end position="274"/>
    </location>
</feature>
<dbReference type="RefSeq" id="WP_204475956.1">
    <property type="nucleotide sequence ID" value="NZ_JACJJW010000021.1"/>
</dbReference>
<dbReference type="PANTHER" id="PTHR46796:SF13">
    <property type="entry name" value="HTH-TYPE TRANSCRIPTIONAL ACTIVATOR RHAS"/>
    <property type="match status" value="1"/>
</dbReference>
<protein>
    <submittedName>
        <fullName evidence="5">Helix-turn-helix transcriptional regulator</fullName>
    </submittedName>
</protein>
<sequence>MEELKALDFSNMLRESYFTDDCPCAHHNCEHTLIYLCSGKLEIEQEGRRTVLHEGECAFMRRDYRMRLQERVQAGKPYRAVVWEFSRNFLREFYQTLDSGALPVHAERNRDSLYLLPANRPDIRSLFESVLRLFEAEVKPSEEQLRRKMVEGLYVLLNTDKNLYASLFDFTAPWKIDLMDFMEQNYMNDLSLEEMASYTGRSLSTFKRDFQKYSELTPQRWITQRRLEAACELLRTSRQKVSEVCWKVGFKNLSHFSKIYKERYGVSPTEMRAER</sequence>
<evidence type="ECO:0000313" key="6">
    <source>
        <dbReference type="Proteomes" id="UP000703295"/>
    </source>
</evidence>
<organism evidence="5 6">
    <name type="scientific">Bacteroides mediterraneensis</name>
    <dbReference type="NCBI Taxonomy" id="1841856"/>
    <lineage>
        <taxon>Bacteria</taxon>
        <taxon>Pseudomonadati</taxon>
        <taxon>Bacteroidota</taxon>
        <taxon>Bacteroidia</taxon>
        <taxon>Bacteroidales</taxon>
        <taxon>Bacteroidaceae</taxon>
        <taxon>Bacteroides</taxon>
    </lineage>
</organism>
<dbReference type="InterPro" id="IPR018060">
    <property type="entry name" value="HTH_AraC"/>
</dbReference>
<keyword evidence="3" id="KW-0804">Transcription</keyword>
<dbReference type="PROSITE" id="PS01124">
    <property type="entry name" value="HTH_ARAC_FAMILY_2"/>
    <property type="match status" value="1"/>
</dbReference>
<evidence type="ECO:0000259" key="4">
    <source>
        <dbReference type="PROSITE" id="PS01124"/>
    </source>
</evidence>
<keyword evidence="1" id="KW-0805">Transcription regulation</keyword>
<dbReference type="InterPro" id="IPR020449">
    <property type="entry name" value="Tscrpt_reg_AraC-type_HTH"/>
</dbReference>
<dbReference type="InterPro" id="IPR009057">
    <property type="entry name" value="Homeodomain-like_sf"/>
</dbReference>
<dbReference type="SMART" id="SM00342">
    <property type="entry name" value="HTH_ARAC"/>
    <property type="match status" value="1"/>
</dbReference>
<dbReference type="InterPro" id="IPR050204">
    <property type="entry name" value="AraC_XylS_family_regulators"/>
</dbReference>
<dbReference type="EMBL" id="JACJJW010000021">
    <property type="protein sequence ID" value="MBM6758784.1"/>
    <property type="molecule type" value="Genomic_DNA"/>
</dbReference>
<dbReference type="Gene3D" id="1.10.10.60">
    <property type="entry name" value="Homeodomain-like"/>
    <property type="match status" value="2"/>
</dbReference>
<keyword evidence="6" id="KW-1185">Reference proteome</keyword>
<dbReference type="PROSITE" id="PS00041">
    <property type="entry name" value="HTH_ARAC_FAMILY_1"/>
    <property type="match status" value="1"/>
</dbReference>
<comment type="caution">
    <text evidence="5">The sequence shown here is derived from an EMBL/GenBank/DDBJ whole genome shotgun (WGS) entry which is preliminary data.</text>
</comment>
<evidence type="ECO:0000256" key="2">
    <source>
        <dbReference type="ARBA" id="ARBA00023125"/>
    </source>
</evidence>
<gene>
    <name evidence="5" type="ORF">H6A31_08865</name>
</gene>
<dbReference type="SUPFAM" id="SSF46689">
    <property type="entry name" value="Homeodomain-like"/>
    <property type="match status" value="2"/>
</dbReference>
<dbReference type="InterPro" id="IPR018062">
    <property type="entry name" value="HTH_AraC-typ_CS"/>
</dbReference>
<name>A0ABS2EW68_9BACE</name>
<dbReference type="InterPro" id="IPR054015">
    <property type="entry name" value="ExsA-like_N"/>
</dbReference>
<accession>A0ABS2EW68</accession>
<evidence type="ECO:0000313" key="5">
    <source>
        <dbReference type="EMBL" id="MBM6758784.1"/>
    </source>
</evidence>
<dbReference type="Pfam" id="PF22200">
    <property type="entry name" value="ExsA_N"/>
    <property type="match status" value="1"/>
</dbReference>